<dbReference type="InterPro" id="IPR027417">
    <property type="entry name" value="P-loop_NTPase"/>
</dbReference>
<evidence type="ECO:0000256" key="2">
    <source>
        <dbReference type="ARBA" id="ARBA00022448"/>
    </source>
</evidence>
<dbReference type="Gene3D" id="3.40.50.300">
    <property type="entry name" value="P-loop containing nucleotide triphosphate hydrolases"/>
    <property type="match status" value="1"/>
</dbReference>
<feature type="domain" description="ABC transporter" evidence="6">
    <location>
        <begin position="1"/>
        <end position="221"/>
    </location>
</feature>
<protein>
    <recommendedName>
        <fullName evidence="6">ABC transporter domain-containing protein</fullName>
    </recommendedName>
</protein>
<dbReference type="EMBL" id="UINC01010525">
    <property type="protein sequence ID" value="SVA46786.1"/>
    <property type="molecule type" value="Genomic_DNA"/>
</dbReference>
<name>A0A381W2L3_9ZZZZ</name>
<dbReference type="SUPFAM" id="SSF52540">
    <property type="entry name" value="P-loop containing nucleoside triphosphate hydrolases"/>
    <property type="match status" value="1"/>
</dbReference>
<evidence type="ECO:0000313" key="7">
    <source>
        <dbReference type="EMBL" id="SVA46786.1"/>
    </source>
</evidence>
<dbReference type="GO" id="GO:0015807">
    <property type="term" value="P:L-amino acid transport"/>
    <property type="evidence" value="ECO:0007669"/>
    <property type="project" value="TreeGrafter"/>
</dbReference>
<dbReference type="InterPro" id="IPR052156">
    <property type="entry name" value="BCAA_Transport_ATP-bd_LivF"/>
</dbReference>
<dbReference type="GO" id="GO:0015658">
    <property type="term" value="F:branched-chain amino acid transmembrane transporter activity"/>
    <property type="evidence" value="ECO:0007669"/>
    <property type="project" value="TreeGrafter"/>
</dbReference>
<dbReference type="PROSITE" id="PS00211">
    <property type="entry name" value="ABC_TRANSPORTER_1"/>
    <property type="match status" value="1"/>
</dbReference>
<evidence type="ECO:0000256" key="3">
    <source>
        <dbReference type="ARBA" id="ARBA00022741"/>
    </source>
</evidence>
<dbReference type="InterPro" id="IPR003439">
    <property type="entry name" value="ABC_transporter-like_ATP-bd"/>
</dbReference>
<dbReference type="PANTHER" id="PTHR43820:SF4">
    <property type="entry name" value="HIGH-AFFINITY BRANCHED-CHAIN AMINO ACID TRANSPORT ATP-BINDING PROTEIN LIVF"/>
    <property type="match status" value="1"/>
</dbReference>
<keyword evidence="3" id="KW-0547">Nucleotide-binding</keyword>
<dbReference type="AlphaFoldDB" id="A0A381W2L3"/>
<dbReference type="PANTHER" id="PTHR43820">
    <property type="entry name" value="HIGH-AFFINITY BRANCHED-CHAIN AMINO ACID TRANSPORT ATP-BINDING PROTEIN LIVF"/>
    <property type="match status" value="1"/>
</dbReference>
<gene>
    <name evidence="7" type="ORF">METZ01_LOCUS99640</name>
</gene>
<organism evidence="7">
    <name type="scientific">marine metagenome</name>
    <dbReference type="NCBI Taxonomy" id="408172"/>
    <lineage>
        <taxon>unclassified sequences</taxon>
        <taxon>metagenomes</taxon>
        <taxon>ecological metagenomes</taxon>
    </lineage>
</organism>
<dbReference type="PROSITE" id="PS50893">
    <property type="entry name" value="ABC_TRANSPORTER_2"/>
    <property type="match status" value="1"/>
</dbReference>
<proteinExistence type="inferred from homology"/>
<evidence type="ECO:0000259" key="6">
    <source>
        <dbReference type="PROSITE" id="PS50893"/>
    </source>
</evidence>
<reference evidence="7" key="1">
    <citation type="submission" date="2018-05" db="EMBL/GenBank/DDBJ databases">
        <authorList>
            <person name="Lanie J.A."/>
            <person name="Ng W.-L."/>
            <person name="Kazmierczak K.M."/>
            <person name="Andrzejewski T.M."/>
            <person name="Davidsen T.M."/>
            <person name="Wayne K.J."/>
            <person name="Tettelin H."/>
            <person name="Glass J.I."/>
            <person name="Rusch D."/>
            <person name="Podicherti R."/>
            <person name="Tsui H.-C.T."/>
            <person name="Winkler M.E."/>
        </authorList>
    </citation>
    <scope>NUCLEOTIDE SEQUENCE</scope>
</reference>
<dbReference type="Pfam" id="PF00005">
    <property type="entry name" value="ABC_tran"/>
    <property type="match status" value="1"/>
</dbReference>
<dbReference type="InterPro" id="IPR017871">
    <property type="entry name" value="ABC_transporter-like_CS"/>
</dbReference>
<dbReference type="SMART" id="SM00382">
    <property type="entry name" value="AAA"/>
    <property type="match status" value="1"/>
</dbReference>
<evidence type="ECO:0000256" key="4">
    <source>
        <dbReference type="ARBA" id="ARBA00022840"/>
    </source>
</evidence>
<dbReference type="GO" id="GO:0005524">
    <property type="term" value="F:ATP binding"/>
    <property type="evidence" value="ECO:0007669"/>
    <property type="project" value="UniProtKB-KW"/>
</dbReference>
<evidence type="ECO:0000256" key="1">
    <source>
        <dbReference type="ARBA" id="ARBA00005417"/>
    </source>
</evidence>
<dbReference type="InterPro" id="IPR003593">
    <property type="entry name" value="AAA+_ATPase"/>
</dbReference>
<dbReference type="CDD" id="cd03224">
    <property type="entry name" value="ABC_TM1139_LivF_branched"/>
    <property type="match status" value="1"/>
</dbReference>
<sequence>MALAGVSINIKRGEIVTILGANGAGKSTLLKTISGLVDHEDESEIFIDGRSISDWDPHQIVEAGLSMVPEGRDLFGELTVLENLMLGAYPRRARGEETTNLDHVMTLFPKLAERRKQMARTMSGGEQQMVAVGRAMMSAPSILMLDEPSLGLSPLLCSELFKALAKIRKSGVGILLVEQNVKQSLAISDRGYLLETGRITGEESAEVLANDQAVLRAYLGGITRLESRRSERLSTREILKSNIHDLIKRAEQRQSDHITTMRLRSGDTQNRQRR</sequence>
<comment type="similarity">
    <text evidence="1">Belongs to the ABC transporter superfamily.</text>
</comment>
<keyword evidence="5" id="KW-0029">Amino-acid transport</keyword>
<dbReference type="GO" id="GO:0016887">
    <property type="term" value="F:ATP hydrolysis activity"/>
    <property type="evidence" value="ECO:0007669"/>
    <property type="project" value="InterPro"/>
</dbReference>
<accession>A0A381W2L3</accession>
<keyword evidence="2" id="KW-0813">Transport</keyword>
<evidence type="ECO:0000256" key="5">
    <source>
        <dbReference type="ARBA" id="ARBA00022970"/>
    </source>
</evidence>
<keyword evidence="4" id="KW-0067">ATP-binding</keyword>